<dbReference type="InterPro" id="IPR045097">
    <property type="entry name" value="Thymidate_synth/dCMP_Mease"/>
</dbReference>
<organism evidence="5 6">
    <name type="scientific">Amycolatopsis magusensis</name>
    <dbReference type="NCBI Taxonomy" id="882444"/>
    <lineage>
        <taxon>Bacteria</taxon>
        <taxon>Bacillati</taxon>
        <taxon>Actinomycetota</taxon>
        <taxon>Actinomycetes</taxon>
        <taxon>Pseudonocardiales</taxon>
        <taxon>Pseudonocardiaceae</taxon>
        <taxon>Amycolatopsis</taxon>
    </lineage>
</organism>
<dbReference type="SUPFAM" id="SSF55831">
    <property type="entry name" value="Thymidylate synthase/dCMP hydroxymethylase"/>
    <property type="match status" value="1"/>
</dbReference>
<dbReference type="InterPro" id="IPR000398">
    <property type="entry name" value="Thymidylate_synthase"/>
</dbReference>
<dbReference type="Pfam" id="PF00303">
    <property type="entry name" value="Thymidylat_synt"/>
    <property type="match status" value="1"/>
</dbReference>
<protein>
    <recommendedName>
        <fullName evidence="1">thymidylate synthase</fullName>
        <ecNumber evidence="1">2.1.1.45</ecNumber>
    </recommendedName>
</protein>
<dbReference type="Gene3D" id="3.30.572.10">
    <property type="entry name" value="Thymidylate synthase/dCMP hydroxymethylase domain"/>
    <property type="match status" value="1"/>
</dbReference>
<keyword evidence="3 5" id="KW-0808">Transferase</keyword>
<dbReference type="EMBL" id="JAGGMS010000001">
    <property type="protein sequence ID" value="MBP2182861.1"/>
    <property type="molecule type" value="Genomic_DNA"/>
</dbReference>
<reference evidence="5 6" key="1">
    <citation type="submission" date="2021-03" db="EMBL/GenBank/DDBJ databases">
        <title>Sequencing the genomes of 1000 actinobacteria strains.</title>
        <authorList>
            <person name="Klenk H.-P."/>
        </authorList>
    </citation>
    <scope>NUCLEOTIDE SEQUENCE [LARGE SCALE GENOMIC DNA]</scope>
    <source>
        <strain evidence="5 6">DSM 45510</strain>
    </source>
</reference>
<sequence>MPCHAPAPTSALTTPSFSSFHEAYQAVLGDLVTRPHHHINTRGNAGPERLNVAFQIDNLARRLPLFATRKTNVVFNLAEALWFLGGRDDLRMMIYYAPRMSAYASDGVTIAGAAYGTRLFRPGSGPGSSSAFDATLRMIAQDPDTKRAVIPIFGSHEIGDTTHPDVSCTIAFQLLLRDGALHGVCYMRANDAFHGLVSDVYSFTFIQELAARLLRVRLGGYAHVVGSMHIADHHLPRARAILDEAATTPPPRFEPQSMPADTTLEIIGEVLDHEQRLRDNLLAHTATSLERTGLPLYWQRLVALLEIYRQIKHRPGTAVDPEILGVLDPEHRWLIRRRWPDHMPADSAREIQEPTCPPAQTRARTGPGAAWCCSNPTACDAAS</sequence>
<dbReference type="PRINTS" id="PR00108">
    <property type="entry name" value="THYMDSNTHASE"/>
</dbReference>
<dbReference type="PANTHER" id="PTHR11548:SF9">
    <property type="entry name" value="THYMIDYLATE SYNTHASE"/>
    <property type="match status" value="1"/>
</dbReference>
<dbReference type="PANTHER" id="PTHR11548">
    <property type="entry name" value="THYMIDYLATE SYNTHASE 1"/>
    <property type="match status" value="1"/>
</dbReference>
<name>A0ABS4PW98_9PSEU</name>
<dbReference type="GO" id="GO:0004799">
    <property type="term" value="F:thymidylate synthase activity"/>
    <property type="evidence" value="ECO:0007669"/>
    <property type="project" value="UniProtKB-EC"/>
</dbReference>
<dbReference type="InterPro" id="IPR036926">
    <property type="entry name" value="Thymidate_synth/dCMP_Mease_sf"/>
</dbReference>
<proteinExistence type="predicted"/>
<evidence type="ECO:0000313" key="6">
    <source>
        <dbReference type="Proteomes" id="UP000741013"/>
    </source>
</evidence>
<gene>
    <name evidence="5" type="ORF">JOM49_004387</name>
</gene>
<evidence type="ECO:0000256" key="2">
    <source>
        <dbReference type="ARBA" id="ARBA00022603"/>
    </source>
</evidence>
<dbReference type="InterPro" id="IPR023451">
    <property type="entry name" value="Thymidate_synth/dCMP_Mease_dom"/>
</dbReference>
<dbReference type="RefSeq" id="WP_209666107.1">
    <property type="nucleotide sequence ID" value="NZ_JAGGMS010000001.1"/>
</dbReference>
<feature type="domain" description="Thymidylate synthase/dCMP hydroxymethylase" evidence="4">
    <location>
        <begin position="24"/>
        <end position="252"/>
    </location>
</feature>
<dbReference type="GO" id="GO:0032259">
    <property type="term" value="P:methylation"/>
    <property type="evidence" value="ECO:0007669"/>
    <property type="project" value="UniProtKB-KW"/>
</dbReference>
<accession>A0ABS4PW98</accession>
<evidence type="ECO:0000259" key="4">
    <source>
        <dbReference type="Pfam" id="PF00303"/>
    </source>
</evidence>
<keyword evidence="6" id="KW-1185">Reference proteome</keyword>
<evidence type="ECO:0000256" key="1">
    <source>
        <dbReference type="ARBA" id="ARBA00011947"/>
    </source>
</evidence>
<dbReference type="EC" id="2.1.1.45" evidence="1"/>
<evidence type="ECO:0000313" key="5">
    <source>
        <dbReference type="EMBL" id="MBP2182861.1"/>
    </source>
</evidence>
<evidence type="ECO:0000256" key="3">
    <source>
        <dbReference type="ARBA" id="ARBA00022679"/>
    </source>
</evidence>
<dbReference type="Proteomes" id="UP000741013">
    <property type="component" value="Unassembled WGS sequence"/>
</dbReference>
<comment type="caution">
    <text evidence="5">The sequence shown here is derived from an EMBL/GenBank/DDBJ whole genome shotgun (WGS) entry which is preliminary data.</text>
</comment>
<keyword evidence="2 5" id="KW-0489">Methyltransferase</keyword>